<evidence type="ECO:0000313" key="4">
    <source>
        <dbReference type="EMBL" id="KAF4701354.1"/>
    </source>
</evidence>
<reference evidence="4 5" key="1">
    <citation type="submission" date="2020-04" db="EMBL/GenBank/DDBJ databases">
        <title>Perkinsus olseni comparative genomics.</title>
        <authorList>
            <person name="Bogema D.R."/>
        </authorList>
    </citation>
    <scope>NUCLEOTIDE SEQUENCE [LARGE SCALE GENOMIC DNA]</scope>
    <source>
        <strain evidence="4">ATCC PRA-205</strain>
    </source>
</reference>
<dbReference type="InterPro" id="IPR020083">
    <property type="entry name" value="Ribosomal_eL39_CS"/>
</dbReference>
<dbReference type="Gene3D" id="1.10.1620.10">
    <property type="entry name" value="Ribosomal protein L39e"/>
    <property type="match status" value="1"/>
</dbReference>
<dbReference type="GO" id="GO:0022625">
    <property type="term" value="C:cytosolic large ribosomal subunit"/>
    <property type="evidence" value="ECO:0007669"/>
    <property type="project" value="TreeGrafter"/>
</dbReference>
<keyword evidence="3" id="KW-0687">Ribonucleoprotein</keyword>
<evidence type="ECO:0000256" key="3">
    <source>
        <dbReference type="ARBA" id="ARBA00023274"/>
    </source>
</evidence>
<dbReference type="PANTHER" id="PTHR19970:SF0">
    <property type="entry name" value="LARGE RIBOSOMAL SUBUNIT PROTEIN EL39"/>
    <property type="match status" value="1"/>
</dbReference>
<comment type="similarity">
    <text evidence="1">Belongs to the eukaryotic ribosomal protein eL39 family.</text>
</comment>
<dbReference type="Proteomes" id="UP000574390">
    <property type="component" value="Unassembled WGS sequence"/>
</dbReference>
<sequence length="249" mass="27009">LGIKFCRVVKWLAKEGQAFNRMERFGTATTIATQSPAGSPTTGYMTTASDVSGGPGNATSVVPTTAANTTTVMACPTGFCHDTQFNPGSNTTCIYPDPVKLMDCWEDYCSSVEAGGYCLVWEPPSGRVCHGGMKKCYCSDYKQAQAEFYPADAIPSGWEQAQECDYSGATGGTTQTPPPPPKISGAKEAMTLGACSAAAGSIKSFKTKRTLGKKIKQNRPLPQWFRMRTNNTIRYNAKRRHWRRTKIGI</sequence>
<dbReference type="Pfam" id="PF00832">
    <property type="entry name" value="Ribosomal_L39"/>
    <property type="match status" value="1"/>
</dbReference>
<accession>A0A7J6PYP2</accession>
<feature type="non-terminal residue" evidence="4">
    <location>
        <position position="249"/>
    </location>
</feature>
<organism evidence="4 5">
    <name type="scientific">Perkinsus olseni</name>
    <name type="common">Perkinsus atlanticus</name>
    <dbReference type="NCBI Taxonomy" id="32597"/>
    <lineage>
        <taxon>Eukaryota</taxon>
        <taxon>Sar</taxon>
        <taxon>Alveolata</taxon>
        <taxon>Perkinsozoa</taxon>
        <taxon>Perkinsea</taxon>
        <taxon>Perkinsida</taxon>
        <taxon>Perkinsidae</taxon>
        <taxon>Perkinsus</taxon>
    </lineage>
</organism>
<dbReference type="InterPro" id="IPR023626">
    <property type="entry name" value="Ribosomal_eL39_dom_sf"/>
</dbReference>
<keyword evidence="2 4" id="KW-0689">Ribosomal protein</keyword>
<dbReference type="FunFam" id="1.10.1620.10:FF:000001">
    <property type="entry name" value="60S ribosomal protein-like L39"/>
    <property type="match status" value="1"/>
</dbReference>
<evidence type="ECO:0000313" key="5">
    <source>
        <dbReference type="Proteomes" id="UP000574390"/>
    </source>
</evidence>
<name>A0A7J6PYP2_PEROL</name>
<comment type="caution">
    <text evidence="4">The sequence shown here is derived from an EMBL/GenBank/DDBJ whole genome shotgun (WGS) entry which is preliminary data.</text>
</comment>
<dbReference type="PANTHER" id="PTHR19970">
    <property type="entry name" value="RIBOSOMAL PROTEIN L39E"/>
    <property type="match status" value="1"/>
</dbReference>
<protein>
    <submittedName>
        <fullName evidence="4">60S ribosomal protein L39</fullName>
    </submittedName>
</protein>
<evidence type="ECO:0000256" key="1">
    <source>
        <dbReference type="ARBA" id="ARBA00009339"/>
    </source>
</evidence>
<dbReference type="GO" id="GO:0006412">
    <property type="term" value="P:translation"/>
    <property type="evidence" value="ECO:0007669"/>
    <property type="project" value="InterPro"/>
</dbReference>
<dbReference type="EMBL" id="JABANM010033387">
    <property type="protein sequence ID" value="KAF4701354.1"/>
    <property type="molecule type" value="Genomic_DNA"/>
</dbReference>
<proteinExistence type="inferred from homology"/>
<dbReference type="AlphaFoldDB" id="A0A7J6PYP2"/>
<dbReference type="PROSITE" id="PS00051">
    <property type="entry name" value="RIBOSOMAL_L39E"/>
    <property type="match status" value="1"/>
</dbReference>
<evidence type="ECO:0000256" key="2">
    <source>
        <dbReference type="ARBA" id="ARBA00022980"/>
    </source>
</evidence>
<gene>
    <name evidence="4" type="primary">RPL39</name>
    <name evidence="4" type="ORF">FOZ62_032426</name>
</gene>
<dbReference type="GO" id="GO:0003735">
    <property type="term" value="F:structural constituent of ribosome"/>
    <property type="evidence" value="ECO:0007669"/>
    <property type="project" value="InterPro"/>
</dbReference>
<dbReference type="InterPro" id="IPR000077">
    <property type="entry name" value="Ribosomal_eL39"/>
</dbReference>
<dbReference type="SUPFAM" id="SSF48662">
    <property type="entry name" value="Ribosomal protein L39e"/>
    <property type="match status" value="1"/>
</dbReference>